<reference evidence="7 8" key="1">
    <citation type="submission" date="2023-10" db="EMBL/GenBank/DDBJ databases">
        <title>Noviherbaspirillum sp. CPCC 100848 genome assembly.</title>
        <authorList>
            <person name="Li X.Y."/>
            <person name="Fang X.M."/>
        </authorList>
    </citation>
    <scope>NUCLEOTIDE SEQUENCE [LARGE SCALE GENOMIC DNA]</scope>
    <source>
        <strain evidence="7 8">CPCC 100848</strain>
    </source>
</reference>
<sequence length="218" mass="21867">MPDLLPSLPLLIAFLFASLALAITPGPAVIYVLTRTLAQGRRAGLASVAGVALGNLGNALGAAVGLAALFAISSLAFSVVKYAGAAYLVYLGIKALRAPEPQPGQAAEPAFGPAQAGRIFRDGFVVALLNPKTAIFFAAFLPQFMDPAASAMAQSLLLGAVFVAIAAITDLMYVFAASALAPALGRMKGAGAAGRYVTASAFIGLGVLTAMSGGRGAK</sequence>
<name>A0ABU6J8G9_9BURK</name>
<keyword evidence="2" id="KW-1003">Cell membrane</keyword>
<accession>A0ABU6J8G9</accession>
<keyword evidence="3 6" id="KW-0812">Transmembrane</keyword>
<protein>
    <submittedName>
        <fullName evidence="7">LysE family translocator</fullName>
    </submittedName>
</protein>
<keyword evidence="4 6" id="KW-1133">Transmembrane helix</keyword>
<feature type="transmembrane region" description="Helical" evidence="6">
    <location>
        <begin position="193"/>
        <end position="213"/>
    </location>
</feature>
<evidence type="ECO:0000256" key="3">
    <source>
        <dbReference type="ARBA" id="ARBA00022692"/>
    </source>
</evidence>
<evidence type="ECO:0000256" key="2">
    <source>
        <dbReference type="ARBA" id="ARBA00022475"/>
    </source>
</evidence>
<keyword evidence="5 6" id="KW-0472">Membrane</keyword>
<dbReference type="Pfam" id="PF01810">
    <property type="entry name" value="LysE"/>
    <property type="match status" value="1"/>
</dbReference>
<comment type="subcellular location">
    <subcellularLocation>
        <location evidence="1">Cell membrane</location>
        <topology evidence="1">Multi-pass membrane protein</topology>
    </subcellularLocation>
</comment>
<evidence type="ECO:0000256" key="4">
    <source>
        <dbReference type="ARBA" id="ARBA00022989"/>
    </source>
</evidence>
<evidence type="ECO:0000256" key="1">
    <source>
        <dbReference type="ARBA" id="ARBA00004651"/>
    </source>
</evidence>
<feature type="transmembrane region" description="Helical" evidence="6">
    <location>
        <begin position="12"/>
        <end position="33"/>
    </location>
</feature>
<evidence type="ECO:0000313" key="8">
    <source>
        <dbReference type="Proteomes" id="UP001352263"/>
    </source>
</evidence>
<dbReference type="RefSeq" id="WP_326506427.1">
    <property type="nucleotide sequence ID" value="NZ_JAWIIV010000007.1"/>
</dbReference>
<feature type="transmembrane region" description="Helical" evidence="6">
    <location>
        <begin position="156"/>
        <end position="181"/>
    </location>
</feature>
<evidence type="ECO:0000256" key="5">
    <source>
        <dbReference type="ARBA" id="ARBA00023136"/>
    </source>
</evidence>
<dbReference type="PIRSF" id="PIRSF006324">
    <property type="entry name" value="LeuE"/>
    <property type="match status" value="1"/>
</dbReference>
<dbReference type="EMBL" id="JAWIIV010000007">
    <property type="protein sequence ID" value="MEC4719721.1"/>
    <property type="molecule type" value="Genomic_DNA"/>
</dbReference>
<feature type="transmembrane region" description="Helical" evidence="6">
    <location>
        <begin position="75"/>
        <end position="93"/>
    </location>
</feature>
<organism evidence="7 8">
    <name type="scientific">Noviherbaspirillum album</name>
    <dbReference type="NCBI Taxonomy" id="3080276"/>
    <lineage>
        <taxon>Bacteria</taxon>
        <taxon>Pseudomonadati</taxon>
        <taxon>Pseudomonadota</taxon>
        <taxon>Betaproteobacteria</taxon>
        <taxon>Burkholderiales</taxon>
        <taxon>Oxalobacteraceae</taxon>
        <taxon>Noviherbaspirillum</taxon>
    </lineage>
</organism>
<evidence type="ECO:0000313" key="7">
    <source>
        <dbReference type="EMBL" id="MEC4719721.1"/>
    </source>
</evidence>
<dbReference type="PANTHER" id="PTHR30086">
    <property type="entry name" value="ARGININE EXPORTER PROTEIN ARGO"/>
    <property type="match status" value="1"/>
</dbReference>
<dbReference type="PANTHER" id="PTHR30086:SF20">
    <property type="entry name" value="ARGININE EXPORTER PROTEIN ARGO-RELATED"/>
    <property type="match status" value="1"/>
</dbReference>
<evidence type="ECO:0000256" key="6">
    <source>
        <dbReference type="SAM" id="Phobius"/>
    </source>
</evidence>
<gene>
    <name evidence="7" type="ORF">RY831_11220</name>
</gene>
<dbReference type="InterPro" id="IPR001123">
    <property type="entry name" value="LeuE-type"/>
</dbReference>
<dbReference type="Proteomes" id="UP001352263">
    <property type="component" value="Unassembled WGS sequence"/>
</dbReference>
<feature type="transmembrane region" description="Helical" evidence="6">
    <location>
        <begin position="45"/>
        <end position="69"/>
    </location>
</feature>
<keyword evidence="8" id="KW-1185">Reference proteome</keyword>
<comment type="caution">
    <text evidence="7">The sequence shown here is derived from an EMBL/GenBank/DDBJ whole genome shotgun (WGS) entry which is preliminary data.</text>
</comment>
<proteinExistence type="predicted"/>